<dbReference type="OrthoDB" id="6117597at2759"/>
<keyword evidence="4" id="KW-1003">Cell membrane</keyword>
<dbReference type="InterPro" id="IPR052192">
    <property type="entry name" value="Insect_Ionotropic_Sensory_Rcpt"/>
</dbReference>
<name>A0A4Y2FG33_ARAVE</name>
<keyword evidence="12" id="KW-1071">Ligand-gated ion channel</keyword>
<dbReference type="GO" id="GO:0005886">
    <property type="term" value="C:plasma membrane"/>
    <property type="evidence" value="ECO:0007669"/>
    <property type="project" value="UniProtKB-SubCell"/>
</dbReference>
<dbReference type="GO" id="GO:0043226">
    <property type="term" value="C:organelle"/>
    <property type="evidence" value="ECO:0007669"/>
    <property type="project" value="UniProtKB-ARBA"/>
</dbReference>
<evidence type="ECO:0000256" key="11">
    <source>
        <dbReference type="ARBA" id="ARBA00023180"/>
    </source>
</evidence>
<evidence type="ECO:0000256" key="4">
    <source>
        <dbReference type="ARBA" id="ARBA00022475"/>
    </source>
</evidence>
<feature type="transmembrane region" description="Helical" evidence="14">
    <location>
        <begin position="131"/>
        <end position="149"/>
    </location>
</feature>
<evidence type="ECO:0000256" key="1">
    <source>
        <dbReference type="ARBA" id="ARBA00004651"/>
    </source>
</evidence>
<keyword evidence="11" id="KW-0325">Glycoprotein</keyword>
<dbReference type="Pfam" id="PF10613">
    <property type="entry name" value="Lig_chan-Glu_bd"/>
    <property type="match status" value="1"/>
</dbReference>
<evidence type="ECO:0008006" key="19">
    <source>
        <dbReference type="Google" id="ProtNLM"/>
    </source>
</evidence>
<comment type="caution">
    <text evidence="17">The sequence shown here is derived from an EMBL/GenBank/DDBJ whole genome shotgun (WGS) entry which is preliminary data.</text>
</comment>
<feature type="domain" description="Ionotropic glutamate receptor L-glutamate and glycine-binding" evidence="16">
    <location>
        <begin position="23"/>
        <end position="75"/>
    </location>
</feature>
<evidence type="ECO:0000256" key="14">
    <source>
        <dbReference type="SAM" id="Phobius"/>
    </source>
</evidence>
<evidence type="ECO:0000313" key="17">
    <source>
        <dbReference type="EMBL" id="GBM39269.1"/>
    </source>
</evidence>
<dbReference type="Proteomes" id="UP000499080">
    <property type="component" value="Unassembled WGS sequence"/>
</dbReference>
<gene>
    <name evidence="17" type="ORF">AVEN_140320_1</name>
</gene>
<keyword evidence="10" id="KW-0675">Receptor</keyword>
<evidence type="ECO:0000256" key="13">
    <source>
        <dbReference type="ARBA" id="ARBA00023303"/>
    </source>
</evidence>
<keyword evidence="9 14" id="KW-0472">Membrane</keyword>
<organism evidence="17 18">
    <name type="scientific">Araneus ventricosus</name>
    <name type="common">Orbweaver spider</name>
    <name type="synonym">Epeira ventricosa</name>
    <dbReference type="NCBI Taxonomy" id="182803"/>
    <lineage>
        <taxon>Eukaryota</taxon>
        <taxon>Metazoa</taxon>
        <taxon>Ecdysozoa</taxon>
        <taxon>Arthropoda</taxon>
        <taxon>Chelicerata</taxon>
        <taxon>Arachnida</taxon>
        <taxon>Araneae</taxon>
        <taxon>Araneomorphae</taxon>
        <taxon>Entelegynae</taxon>
        <taxon>Araneoidea</taxon>
        <taxon>Araneidae</taxon>
        <taxon>Araneus</taxon>
    </lineage>
</organism>
<dbReference type="GO" id="GO:0015276">
    <property type="term" value="F:ligand-gated monoatomic ion channel activity"/>
    <property type="evidence" value="ECO:0007669"/>
    <property type="project" value="InterPro"/>
</dbReference>
<dbReference type="PANTHER" id="PTHR42643:SF24">
    <property type="entry name" value="IONOTROPIC RECEPTOR 60A"/>
    <property type="match status" value="1"/>
</dbReference>
<feature type="transmembrane region" description="Helical" evidence="14">
    <location>
        <begin position="181"/>
        <end position="198"/>
    </location>
</feature>
<evidence type="ECO:0000256" key="5">
    <source>
        <dbReference type="ARBA" id="ARBA00022692"/>
    </source>
</evidence>
<dbReference type="InterPro" id="IPR019594">
    <property type="entry name" value="Glu/Gly-bd"/>
</dbReference>
<keyword evidence="6 14" id="KW-1133">Transmembrane helix</keyword>
<evidence type="ECO:0000256" key="6">
    <source>
        <dbReference type="ARBA" id="ARBA00022989"/>
    </source>
</evidence>
<comment type="subcellular location">
    <subcellularLocation>
        <location evidence="1">Cell membrane</location>
        <topology evidence="1">Multi-pass membrane protein</topology>
    </subcellularLocation>
</comment>
<feature type="domain" description="Ionotropic glutamate receptor C-terminal" evidence="15">
    <location>
        <begin position="6"/>
        <end position="346"/>
    </location>
</feature>
<dbReference type="SMART" id="SM00079">
    <property type="entry name" value="PBPe"/>
    <property type="match status" value="1"/>
</dbReference>
<feature type="transmembrane region" description="Helical" evidence="14">
    <location>
        <begin position="379"/>
        <end position="402"/>
    </location>
</feature>
<dbReference type="PANTHER" id="PTHR42643">
    <property type="entry name" value="IONOTROPIC RECEPTOR 20A-RELATED"/>
    <property type="match status" value="1"/>
</dbReference>
<keyword evidence="5 14" id="KW-0812">Transmembrane</keyword>
<dbReference type="GO" id="GO:0050906">
    <property type="term" value="P:detection of stimulus involved in sensory perception"/>
    <property type="evidence" value="ECO:0007669"/>
    <property type="project" value="UniProtKB-ARBA"/>
</dbReference>
<comment type="similarity">
    <text evidence="2">Belongs to the glutamate-gated ion channel (TC 1.A.10.1) family.</text>
</comment>
<evidence type="ECO:0000259" key="15">
    <source>
        <dbReference type="SMART" id="SM00079"/>
    </source>
</evidence>
<dbReference type="EMBL" id="BGPR01000891">
    <property type="protein sequence ID" value="GBM39269.1"/>
    <property type="molecule type" value="Genomic_DNA"/>
</dbReference>
<protein>
    <recommendedName>
        <fullName evidence="19">Ionotropic glutamate receptor L-glutamate and glycine-binding domain-containing protein</fullName>
    </recommendedName>
</protein>
<evidence type="ECO:0000256" key="10">
    <source>
        <dbReference type="ARBA" id="ARBA00023170"/>
    </source>
</evidence>
<dbReference type="Gene3D" id="3.40.190.10">
    <property type="entry name" value="Periplasmic binding protein-like II"/>
    <property type="match status" value="1"/>
</dbReference>
<keyword evidence="3" id="KW-0813">Transport</keyword>
<sequence length="423" mass="48295">MPFPSNLKVAAIANSKFFRLVRTYNSTSVHGPEGKFLKCLAEKLKFQFDVLLPSDGEWGSFENGKWTGIIGMLNRGEADMGIEYMAVTEARSQAVDFSFPYAIIDRTFLVKEPGPIPHLAAYMYPFSESVWILYTSLIIASAFLFQKAIFKNESLLVSFILILGSTLSQSMHCARFSHRKRVAFGLWLTIATVMPFLYKINFLSFITMPGRKPGINDFRDLSEAVLNKNYKCLVPKGTADEELLLKSKIDYLEMLGEVIRQNRWKYKANEDLNDIIDDTTALIMARQFMQLTYGDLINTDIEISKDSFGVWNVAIALRKDFCCKRQLDAAIFSILSTGLYKKWFDDQVFLSSLPRKLSTHYAERQISLSFEDLKSSICILIIGLILSLIILLAEIFSVTLFCKKRFLNVMASQTEKYSNKYCR</sequence>
<dbReference type="SUPFAM" id="SSF53850">
    <property type="entry name" value="Periplasmic binding protein-like II"/>
    <property type="match status" value="1"/>
</dbReference>
<dbReference type="InterPro" id="IPR001320">
    <property type="entry name" value="Iontro_rcpt_C"/>
</dbReference>
<dbReference type="AlphaFoldDB" id="A0A4Y2FG33"/>
<keyword evidence="18" id="KW-1185">Reference proteome</keyword>
<evidence type="ECO:0000256" key="2">
    <source>
        <dbReference type="ARBA" id="ARBA00008685"/>
    </source>
</evidence>
<keyword evidence="7" id="KW-0175">Coiled coil</keyword>
<keyword evidence="8" id="KW-0406">Ion transport</keyword>
<evidence type="ECO:0000256" key="9">
    <source>
        <dbReference type="ARBA" id="ARBA00023136"/>
    </source>
</evidence>
<evidence type="ECO:0000256" key="7">
    <source>
        <dbReference type="ARBA" id="ARBA00023054"/>
    </source>
</evidence>
<keyword evidence="13" id="KW-0407">Ion channel</keyword>
<evidence type="ECO:0000259" key="16">
    <source>
        <dbReference type="SMART" id="SM00918"/>
    </source>
</evidence>
<proteinExistence type="inferred from homology"/>
<evidence type="ECO:0000256" key="3">
    <source>
        <dbReference type="ARBA" id="ARBA00022448"/>
    </source>
</evidence>
<dbReference type="SMART" id="SM00918">
    <property type="entry name" value="Lig_chan-Glu_bd"/>
    <property type="match status" value="1"/>
</dbReference>
<dbReference type="Gene3D" id="1.10.287.70">
    <property type="match status" value="1"/>
</dbReference>
<reference evidence="17 18" key="1">
    <citation type="journal article" date="2019" name="Sci. Rep.">
        <title>Orb-weaving spider Araneus ventricosus genome elucidates the spidroin gene catalogue.</title>
        <authorList>
            <person name="Kono N."/>
            <person name="Nakamura H."/>
            <person name="Ohtoshi R."/>
            <person name="Moran D.A.P."/>
            <person name="Shinohara A."/>
            <person name="Yoshida Y."/>
            <person name="Fujiwara M."/>
            <person name="Mori M."/>
            <person name="Tomita M."/>
            <person name="Arakawa K."/>
        </authorList>
    </citation>
    <scope>NUCLEOTIDE SEQUENCE [LARGE SCALE GENOMIC DNA]</scope>
</reference>
<dbReference type="FunFam" id="3.40.190.10:FF:000078">
    <property type="entry name" value="glutamate receptor ionotropic, NMDA 3B"/>
    <property type="match status" value="1"/>
</dbReference>
<evidence type="ECO:0000313" key="18">
    <source>
        <dbReference type="Proteomes" id="UP000499080"/>
    </source>
</evidence>
<evidence type="ECO:0000256" key="8">
    <source>
        <dbReference type="ARBA" id="ARBA00023065"/>
    </source>
</evidence>
<evidence type="ECO:0000256" key="12">
    <source>
        <dbReference type="ARBA" id="ARBA00023286"/>
    </source>
</evidence>
<accession>A0A4Y2FG33</accession>